<organism evidence="9 10">
    <name type="scientific">Thalassoglobus neptunius</name>
    <dbReference type="NCBI Taxonomy" id="1938619"/>
    <lineage>
        <taxon>Bacteria</taxon>
        <taxon>Pseudomonadati</taxon>
        <taxon>Planctomycetota</taxon>
        <taxon>Planctomycetia</taxon>
        <taxon>Planctomycetales</taxon>
        <taxon>Planctomycetaceae</taxon>
        <taxon>Thalassoglobus</taxon>
    </lineage>
</organism>
<evidence type="ECO:0000256" key="2">
    <source>
        <dbReference type="ARBA" id="ARBA00004117"/>
    </source>
</evidence>
<keyword evidence="5" id="KW-0732">Signal</keyword>
<name>A0A5C5VY10_9PLAN</name>
<dbReference type="PANTHER" id="PTHR34933">
    <property type="entry name" value="FLAGELLAR L-RING PROTEIN"/>
    <property type="match status" value="1"/>
</dbReference>
<evidence type="ECO:0000313" key="9">
    <source>
        <dbReference type="EMBL" id="TWT43017.1"/>
    </source>
</evidence>
<dbReference type="GO" id="GO:0071973">
    <property type="term" value="P:bacterial-type flagellum-dependent cell motility"/>
    <property type="evidence" value="ECO:0007669"/>
    <property type="project" value="InterPro"/>
</dbReference>
<evidence type="ECO:0000313" key="10">
    <source>
        <dbReference type="Proteomes" id="UP000317243"/>
    </source>
</evidence>
<reference evidence="9 10" key="1">
    <citation type="submission" date="2019-02" db="EMBL/GenBank/DDBJ databases">
        <title>Deep-cultivation of Planctomycetes and their phenomic and genomic characterization uncovers novel biology.</title>
        <authorList>
            <person name="Wiegand S."/>
            <person name="Jogler M."/>
            <person name="Boedeker C."/>
            <person name="Pinto D."/>
            <person name="Vollmers J."/>
            <person name="Rivas-Marin E."/>
            <person name="Kohn T."/>
            <person name="Peeters S.H."/>
            <person name="Heuer A."/>
            <person name="Rast P."/>
            <person name="Oberbeckmann S."/>
            <person name="Bunk B."/>
            <person name="Jeske O."/>
            <person name="Meyerdierks A."/>
            <person name="Storesund J.E."/>
            <person name="Kallscheuer N."/>
            <person name="Luecker S."/>
            <person name="Lage O.M."/>
            <person name="Pohl T."/>
            <person name="Merkel B.J."/>
            <person name="Hornburger P."/>
            <person name="Mueller R.-W."/>
            <person name="Bruemmer F."/>
            <person name="Labrenz M."/>
            <person name="Spormann A.M."/>
            <person name="Op Den Camp H."/>
            <person name="Overmann J."/>
            <person name="Amann R."/>
            <person name="Jetten M.S.M."/>
            <person name="Mascher T."/>
            <person name="Medema M.H."/>
            <person name="Devos D.P."/>
            <person name="Kaster A.-K."/>
            <person name="Ovreas L."/>
            <person name="Rohde M."/>
            <person name="Galperin M.Y."/>
            <person name="Jogler C."/>
        </authorList>
    </citation>
    <scope>NUCLEOTIDE SEQUENCE [LARGE SCALE GENOMIC DNA]</scope>
    <source>
        <strain evidence="9 10">KOR42</strain>
    </source>
</reference>
<keyword evidence="9" id="KW-0966">Cell projection</keyword>
<protein>
    <submittedName>
        <fullName evidence="9">Flagellar L-ring protein</fullName>
    </submittedName>
</protein>
<keyword evidence="9" id="KW-0282">Flagellum</keyword>
<evidence type="ECO:0000256" key="4">
    <source>
        <dbReference type="ARBA" id="ARBA00006929"/>
    </source>
</evidence>
<dbReference type="Proteomes" id="UP000317243">
    <property type="component" value="Unassembled WGS sequence"/>
</dbReference>
<dbReference type="GO" id="GO:0009279">
    <property type="term" value="C:cell outer membrane"/>
    <property type="evidence" value="ECO:0007669"/>
    <property type="project" value="UniProtKB-SubCell"/>
</dbReference>
<evidence type="ECO:0000256" key="5">
    <source>
        <dbReference type="ARBA" id="ARBA00022729"/>
    </source>
</evidence>
<dbReference type="EMBL" id="SIHI01000035">
    <property type="protein sequence ID" value="TWT43017.1"/>
    <property type="molecule type" value="Genomic_DNA"/>
</dbReference>
<comment type="subcellular location">
    <subcellularLocation>
        <location evidence="2">Bacterial flagellum basal body</location>
    </subcellularLocation>
    <subcellularLocation>
        <location evidence="3">Cell outer membrane</location>
    </subcellularLocation>
</comment>
<keyword evidence="9" id="KW-0969">Cilium</keyword>
<dbReference type="AlphaFoldDB" id="A0A5C5VY10"/>
<evidence type="ECO:0000256" key="6">
    <source>
        <dbReference type="ARBA" id="ARBA00023136"/>
    </source>
</evidence>
<gene>
    <name evidence="9" type="primary">flgH</name>
    <name evidence="9" type="ORF">KOR42_45470</name>
</gene>
<evidence type="ECO:0000256" key="7">
    <source>
        <dbReference type="ARBA" id="ARBA00023143"/>
    </source>
</evidence>
<dbReference type="Pfam" id="PF02107">
    <property type="entry name" value="FlgH"/>
    <property type="match status" value="1"/>
</dbReference>
<dbReference type="RefSeq" id="WP_146511896.1">
    <property type="nucleotide sequence ID" value="NZ_SIHI01000035.1"/>
</dbReference>
<keyword evidence="8" id="KW-0998">Cell outer membrane</keyword>
<dbReference type="PANTHER" id="PTHR34933:SF1">
    <property type="entry name" value="FLAGELLAR L-RING PROTEIN"/>
    <property type="match status" value="1"/>
</dbReference>
<keyword evidence="10" id="KW-1185">Reference proteome</keyword>
<comment type="caution">
    <text evidence="9">The sequence shown here is derived from an EMBL/GenBank/DDBJ whole genome shotgun (WGS) entry which is preliminary data.</text>
</comment>
<evidence type="ECO:0000256" key="3">
    <source>
        <dbReference type="ARBA" id="ARBA00004442"/>
    </source>
</evidence>
<keyword evidence="6" id="KW-0472">Membrane</keyword>
<dbReference type="PRINTS" id="PR01008">
    <property type="entry name" value="FLGLRINGFLGH"/>
</dbReference>
<accession>A0A5C5VY10</accession>
<sequence>MSQRNTTISFCMIVGALILFDQGDAYAQSIWMRRTDEHAYLFYDTRARNVGDLVTVLISQETDLDSREDRRMNKETESSGFFGFDFKTGGGLGANAADAAMDFKVTSERDFDGQSDYRNSQELTDRMTATVTSVFPNGNMVISGQRETMIAGESRFVTLSGVIRPIDLRPDNSIHSQFIADFQLVCDGDGASQSFTRQGWFARKVNHLWPF</sequence>
<evidence type="ECO:0000256" key="1">
    <source>
        <dbReference type="ARBA" id="ARBA00002591"/>
    </source>
</evidence>
<dbReference type="InterPro" id="IPR000527">
    <property type="entry name" value="Flag_Lring"/>
</dbReference>
<dbReference type="GO" id="GO:0003774">
    <property type="term" value="F:cytoskeletal motor activity"/>
    <property type="evidence" value="ECO:0007669"/>
    <property type="project" value="InterPro"/>
</dbReference>
<comment type="similarity">
    <text evidence="4">Belongs to the FlgH family.</text>
</comment>
<evidence type="ECO:0000256" key="8">
    <source>
        <dbReference type="ARBA" id="ARBA00023237"/>
    </source>
</evidence>
<proteinExistence type="inferred from homology"/>
<comment type="function">
    <text evidence="1">Assembles around the rod to form the L-ring and probably protects the motor/basal body from shearing forces during rotation.</text>
</comment>
<dbReference type="GO" id="GO:0009427">
    <property type="term" value="C:bacterial-type flagellum basal body, distal rod, L ring"/>
    <property type="evidence" value="ECO:0007669"/>
    <property type="project" value="InterPro"/>
</dbReference>
<keyword evidence="7" id="KW-0975">Bacterial flagellum</keyword>
<dbReference type="OrthoDB" id="252240at2"/>